<proteinExistence type="predicted"/>
<gene>
    <name evidence="1" type="ORF">BAY60_06170</name>
</gene>
<dbReference type="SUPFAM" id="SSF74853">
    <property type="entry name" value="Lamin A/C globular tail domain"/>
    <property type="match status" value="1"/>
</dbReference>
<organism evidence="1 2">
    <name type="scientific">Prauserella muralis</name>
    <dbReference type="NCBI Taxonomy" id="588067"/>
    <lineage>
        <taxon>Bacteria</taxon>
        <taxon>Bacillati</taxon>
        <taxon>Actinomycetota</taxon>
        <taxon>Actinomycetes</taxon>
        <taxon>Pseudonocardiales</taxon>
        <taxon>Pseudonocardiaceae</taxon>
        <taxon>Prauserella</taxon>
    </lineage>
</organism>
<name>A0A2V4B9H5_9PSEU</name>
<dbReference type="Pfam" id="PF00932">
    <property type="entry name" value="LTD"/>
    <property type="match status" value="1"/>
</dbReference>
<protein>
    <submittedName>
        <fullName evidence="1">Uncharacterized protein</fullName>
    </submittedName>
</protein>
<evidence type="ECO:0000313" key="1">
    <source>
        <dbReference type="EMBL" id="PXY31910.1"/>
    </source>
</evidence>
<reference evidence="1 2" key="1">
    <citation type="submission" date="2016-07" db="EMBL/GenBank/DDBJ databases">
        <title>Draft genome sequence of Prauserella muralis DSM 45305, isolated from a mould-covered wall in an indoor environment.</title>
        <authorList>
            <person name="Ruckert C."/>
            <person name="Albersmeier A."/>
            <person name="Jiang C.-L."/>
            <person name="Jiang Y."/>
            <person name="Kalinowski J."/>
            <person name="Schneider O."/>
            <person name="Winkler A."/>
            <person name="Zotchev S.B."/>
        </authorList>
    </citation>
    <scope>NUCLEOTIDE SEQUENCE [LARGE SCALE GENOMIC DNA]</scope>
    <source>
        <strain evidence="1 2">DSM 45305</strain>
    </source>
</reference>
<dbReference type="Proteomes" id="UP000249915">
    <property type="component" value="Unassembled WGS sequence"/>
</dbReference>
<dbReference type="AlphaFoldDB" id="A0A2V4B9H5"/>
<dbReference type="InterPro" id="IPR001322">
    <property type="entry name" value="Lamin_tail_dom"/>
</dbReference>
<sequence length="148" mass="16303">MRKLTTTLLVAVSVLALGLVGAAPAHAAARMQIHRVYYNSPGSDNGSNASLNAEWVQIRNTSRVPVTITGFVLHDRQGHRYTFPPTTVNPGKDVYVHTGSGKNNPWHRYWGRRAYVWNNTGDGATLRDTYGRWLDACAWGNGSGSIYC</sequence>
<dbReference type="RefSeq" id="WP_112279947.1">
    <property type="nucleotide sequence ID" value="NZ_MASW01000001.1"/>
</dbReference>
<dbReference type="InterPro" id="IPR036415">
    <property type="entry name" value="Lamin_tail_dom_sf"/>
</dbReference>
<evidence type="ECO:0000313" key="2">
    <source>
        <dbReference type="Proteomes" id="UP000249915"/>
    </source>
</evidence>
<keyword evidence="2" id="KW-1185">Reference proteome</keyword>
<dbReference type="OrthoDB" id="3828227at2"/>
<accession>A0A2V4B9H5</accession>
<dbReference type="PROSITE" id="PS51841">
    <property type="entry name" value="LTD"/>
    <property type="match status" value="1"/>
</dbReference>
<comment type="caution">
    <text evidence="1">The sequence shown here is derived from an EMBL/GenBank/DDBJ whole genome shotgun (WGS) entry which is preliminary data.</text>
</comment>
<dbReference type="Gene3D" id="2.60.40.1260">
    <property type="entry name" value="Lamin Tail domain"/>
    <property type="match status" value="1"/>
</dbReference>
<dbReference type="EMBL" id="MASW01000001">
    <property type="protein sequence ID" value="PXY31910.1"/>
    <property type="molecule type" value="Genomic_DNA"/>
</dbReference>